<proteinExistence type="predicted"/>
<dbReference type="Proteomes" id="UP000095347">
    <property type="component" value="Unassembled WGS sequence"/>
</dbReference>
<reference evidence="2" key="1">
    <citation type="submission" date="2016-07" db="EMBL/GenBank/DDBJ databases">
        <authorList>
            <person name="Florea S."/>
            <person name="Webb J.S."/>
            <person name="Jaromczyk J."/>
            <person name="Schardl C.L."/>
        </authorList>
    </citation>
    <scope>NUCLEOTIDE SEQUENCE [LARGE SCALE GENOMIC DNA]</scope>
    <source>
        <strain evidence="2">MV-1</strain>
    </source>
</reference>
<dbReference type="EMBL" id="MCGG01000017">
    <property type="protein sequence ID" value="OEJ68104.1"/>
    <property type="molecule type" value="Genomic_DNA"/>
</dbReference>
<name>A0A1E5Q9D3_9PROT</name>
<evidence type="ECO:0000313" key="2">
    <source>
        <dbReference type="Proteomes" id="UP000095347"/>
    </source>
</evidence>
<comment type="caution">
    <text evidence="1">The sequence shown here is derived from an EMBL/GenBank/DDBJ whole genome shotgun (WGS) entry which is preliminary data.</text>
</comment>
<gene>
    <name evidence="1" type="ORF">BEN30_07575</name>
</gene>
<protein>
    <submittedName>
        <fullName evidence="1">Uncharacterized protein</fullName>
    </submittedName>
</protein>
<accession>A0A1E5Q9D3</accession>
<dbReference type="AlphaFoldDB" id="A0A1E5Q9D3"/>
<dbReference type="STRING" id="28181.BEN30_07575"/>
<organism evidence="1 2">
    <name type="scientific">Magnetovibrio blakemorei</name>
    <dbReference type="NCBI Taxonomy" id="28181"/>
    <lineage>
        <taxon>Bacteria</taxon>
        <taxon>Pseudomonadati</taxon>
        <taxon>Pseudomonadota</taxon>
        <taxon>Alphaproteobacteria</taxon>
        <taxon>Rhodospirillales</taxon>
        <taxon>Magnetovibrionaceae</taxon>
        <taxon>Magnetovibrio</taxon>
    </lineage>
</organism>
<evidence type="ECO:0000313" key="1">
    <source>
        <dbReference type="EMBL" id="OEJ68104.1"/>
    </source>
</evidence>
<sequence>MGLLSLFLRLFLQEKLMVLRAFTQHLGTALWAALVLTAHAVSMRGCFTAFRAHTLPTVTHLMFSMLCHKPISIQAKG</sequence>
<keyword evidence="2" id="KW-1185">Reference proteome</keyword>